<dbReference type="EMBL" id="WNYA01025056">
    <property type="protein sequence ID" value="KAG8537950.1"/>
    <property type="molecule type" value="Genomic_DNA"/>
</dbReference>
<dbReference type="InterPro" id="IPR051348">
    <property type="entry name" value="U-box_ubiquitin_ligases"/>
</dbReference>
<dbReference type="Gene3D" id="1.10.510.10">
    <property type="entry name" value="Transferase(Phosphotransferase) domain 1"/>
    <property type="match status" value="1"/>
</dbReference>
<evidence type="ECO:0000256" key="1">
    <source>
        <dbReference type="ARBA" id="ARBA00022786"/>
    </source>
</evidence>
<dbReference type="InterPro" id="IPR011009">
    <property type="entry name" value="Kinase-like_dom_sf"/>
</dbReference>
<protein>
    <recommendedName>
        <fullName evidence="2">Protein kinase domain-containing protein</fullName>
    </recommendedName>
</protein>
<name>A0AAV6YSJ1_ENGPU</name>
<keyword evidence="1" id="KW-0833">Ubl conjugation pathway</keyword>
<organism evidence="3 4">
    <name type="scientific">Engystomops pustulosus</name>
    <name type="common">Tungara frog</name>
    <name type="synonym">Physalaemus pustulosus</name>
    <dbReference type="NCBI Taxonomy" id="76066"/>
    <lineage>
        <taxon>Eukaryota</taxon>
        <taxon>Metazoa</taxon>
        <taxon>Chordata</taxon>
        <taxon>Craniata</taxon>
        <taxon>Vertebrata</taxon>
        <taxon>Euteleostomi</taxon>
        <taxon>Amphibia</taxon>
        <taxon>Batrachia</taxon>
        <taxon>Anura</taxon>
        <taxon>Neobatrachia</taxon>
        <taxon>Hyloidea</taxon>
        <taxon>Leptodactylidae</taxon>
        <taxon>Leiuperinae</taxon>
        <taxon>Engystomops</taxon>
    </lineage>
</organism>
<dbReference type="Pfam" id="PF00069">
    <property type="entry name" value="Pkinase"/>
    <property type="match status" value="1"/>
</dbReference>
<proteinExistence type="predicted"/>
<dbReference type="Proteomes" id="UP000824782">
    <property type="component" value="Unassembled WGS sequence"/>
</dbReference>
<dbReference type="GO" id="GO:0005524">
    <property type="term" value="F:ATP binding"/>
    <property type="evidence" value="ECO:0007669"/>
    <property type="project" value="InterPro"/>
</dbReference>
<evidence type="ECO:0000313" key="4">
    <source>
        <dbReference type="Proteomes" id="UP000824782"/>
    </source>
</evidence>
<sequence>MPNESLHSLLYQRDMYPALPLSISIKILTDVAVGLSFLHSQNPPIMIQRLKPCNVLLDAQYQAKLSDFWLSDHKKVNFSKDQQEDTSVIYLSPQRLKKHPPTLEDDIYRLVNKELNGG</sequence>
<reference evidence="3" key="1">
    <citation type="thesis" date="2020" institute="ProQuest LLC" country="789 East Eisenhower Parkway, Ann Arbor, MI, USA">
        <title>Comparative Genomics and Chromosome Evolution.</title>
        <authorList>
            <person name="Mudd A.B."/>
        </authorList>
    </citation>
    <scope>NUCLEOTIDE SEQUENCE</scope>
    <source>
        <strain evidence="3">237g6f4</strain>
        <tissue evidence="3">Blood</tissue>
    </source>
</reference>
<dbReference type="AlphaFoldDB" id="A0AAV6YSJ1"/>
<dbReference type="GO" id="GO:0004672">
    <property type="term" value="F:protein kinase activity"/>
    <property type="evidence" value="ECO:0007669"/>
    <property type="project" value="InterPro"/>
</dbReference>
<feature type="domain" description="Protein kinase" evidence="2">
    <location>
        <begin position="1"/>
        <end position="118"/>
    </location>
</feature>
<gene>
    <name evidence="3" type="ORF">GDO81_023517</name>
</gene>
<comment type="caution">
    <text evidence="3">The sequence shown here is derived from an EMBL/GenBank/DDBJ whole genome shotgun (WGS) entry which is preliminary data.</text>
</comment>
<dbReference type="PANTHER" id="PTHR45647">
    <property type="entry name" value="OS02G0152300 PROTEIN"/>
    <property type="match status" value="1"/>
</dbReference>
<evidence type="ECO:0000313" key="3">
    <source>
        <dbReference type="EMBL" id="KAG8537950.1"/>
    </source>
</evidence>
<dbReference type="PANTHER" id="PTHR45647:SF132">
    <property type="entry name" value="KINASE WITH ADENINE NUCLEOTIDE ALPHA HYDROLASES-LIKE DOMAIN-CONTAINING PROTEIN"/>
    <property type="match status" value="1"/>
</dbReference>
<dbReference type="InterPro" id="IPR000719">
    <property type="entry name" value="Prot_kinase_dom"/>
</dbReference>
<evidence type="ECO:0000259" key="2">
    <source>
        <dbReference type="PROSITE" id="PS50011"/>
    </source>
</evidence>
<accession>A0AAV6YSJ1</accession>
<keyword evidence="4" id="KW-1185">Reference proteome</keyword>
<dbReference type="SUPFAM" id="SSF56112">
    <property type="entry name" value="Protein kinase-like (PK-like)"/>
    <property type="match status" value="1"/>
</dbReference>
<dbReference type="PROSITE" id="PS50011">
    <property type="entry name" value="PROTEIN_KINASE_DOM"/>
    <property type="match status" value="1"/>
</dbReference>